<evidence type="ECO:0008006" key="2">
    <source>
        <dbReference type="Google" id="ProtNLM"/>
    </source>
</evidence>
<name>A0A7S3P4H1_9STRA</name>
<dbReference type="EMBL" id="HBIM01003000">
    <property type="protein sequence ID" value="CAE0404491.1"/>
    <property type="molecule type" value="Transcribed_RNA"/>
</dbReference>
<gene>
    <name evidence="1" type="ORF">ACOF00016_LOCUS2610</name>
</gene>
<sequence>MTMQFATRVPMDPATDSPRLQAIKTSLNGYFAAVSLQGVDRATKLQAIADCFCDDAELITPTGVVLRGREQVVGFYASPQSPVMKDPFFCPQVNVTTLAVSANENTVAVEIALTETMTVGDWFTFDTDADTPKICRLRIYDS</sequence>
<protein>
    <recommendedName>
        <fullName evidence="2">SnoaL-like domain-containing protein</fullName>
    </recommendedName>
</protein>
<dbReference type="InterPro" id="IPR032710">
    <property type="entry name" value="NTF2-like_dom_sf"/>
</dbReference>
<accession>A0A7S3P4H1</accession>
<evidence type="ECO:0000313" key="1">
    <source>
        <dbReference type="EMBL" id="CAE0404491.1"/>
    </source>
</evidence>
<dbReference type="Gene3D" id="3.10.450.50">
    <property type="match status" value="1"/>
</dbReference>
<dbReference type="AlphaFoldDB" id="A0A7S3P4H1"/>
<organism evidence="1">
    <name type="scientific">Amphora coffeiformis</name>
    <dbReference type="NCBI Taxonomy" id="265554"/>
    <lineage>
        <taxon>Eukaryota</taxon>
        <taxon>Sar</taxon>
        <taxon>Stramenopiles</taxon>
        <taxon>Ochrophyta</taxon>
        <taxon>Bacillariophyta</taxon>
        <taxon>Bacillariophyceae</taxon>
        <taxon>Bacillariophycidae</taxon>
        <taxon>Thalassiophysales</taxon>
        <taxon>Catenulaceae</taxon>
        <taxon>Amphora</taxon>
    </lineage>
</organism>
<proteinExistence type="predicted"/>
<reference evidence="1" key="1">
    <citation type="submission" date="2021-01" db="EMBL/GenBank/DDBJ databases">
        <authorList>
            <person name="Corre E."/>
            <person name="Pelletier E."/>
            <person name="Niang G."/>
            <person name="Scheremetjew M."/>
            <person name="Finn R."/>
            <person name="Kale V."/>
            <person name="Holt S."/>
            <person name="Cochrane G."/>
            <person name="Meng A."/>
            <person name="Brown T."/>
            <person name="Cohen L."/>
        </authorList>
    </citation>
    <scope>NUCLEOTIDE SEQUENCE</scope>
    <source>
        <strain evidence="1">CCMP127</strain>
    </source>
</reference>
<dbReference type="SUPFAM" id="SSF54427">
    <property type="entry name" value="NTF2-like"/>
    <property type="match status" value="1"/>
</dbReference>